<evidence type="ECO:0000313" key="1">
    <source>
        <dbReference type="EMBL" id="GBN40370.1"/>
    </source>
</evidence>
<gene>
    <name evidence="1" type="ORF">AVEN_93275_1</name>
</gene>
<protein>
    <submittedName>
        <fullName evidence="1">Uncharacterized protein</fullName>
    </submittedName>
</protein>
<keyword evidence="2" id="KW-1185">Reference proteome</keyword>
<dbReference type="AlphaFoldDB" id="A0A4Y2NP92"/>
<dbReference type="EMBL" id="BGPR01009494">
    <property type="protein sequence ID" value="GBN40370.1"/>
    <property type="molecule type" value="Genomic_DNA"/>
</dbReference>
<reference evidence="1 2" key="1">
    <citation type="journal article" date="2019" name="Sci. Rep.">
        <title>Orb-weaving spider Araneus ventricosus genome elucidates the spidroin gene catalogue.</title>
        <authorList>
            <person name="Kono N."/>
            <person name="Nakamura H."/>
            <person name="Ohtoshi R."/>
            <person name="Moran D.A.P."/>
            <person name="Shinohara A."/>
            <person name="Yoshida Y."/>
            <person name="Fujiwara M."/>
            <person name="Mori M."/>
            <person name="Tomita M."/>
            <person name="Arakawa K."/>
        </authorList>
    </citation>
    <scope>NUCLEOTIDE SEQUENCE [LARGE SCALE GENOMIC DNA]</scope>
</reference>
<comment type="caution">
    <text evidence="1">The sequence shown here is derived from an EMBL/GenBank/DDBJ whole genome shotgun (WGS) entry which is preliminary data.</text>
</comment>
<sequence>WRHDASLPEAYKVVDTPTAFSQATTPAGGVVGNTYDLMCSNLAMVDLQVGGFQTQEPLVTKFRAYHLWQPSCNNP</sequence>
<proteinExistence type="predicted"/>
<name>A0A4Y2NP92_ARAVE</name>
<feature type="non-terminal residue" evidence="1">
    <location>
        <position position="1"/>
    </location>
</feature>
<evidence type="ECO:0000313" key="2">
    <source>
        <dbReference type="Proteomes" id="UP000499080"/>
    </source>
</evidence>
<accession>A0A4Y2NP92</accession>
<dbReference type="Proteomes" id="UP000499080">
    <property type="component" value="Unassembled WGS sequence"/>
</dbReference>
<organism evidence="1 2">
    <name type="scientific">Araneus ventricosus</name>
    <name type="common">Orbweaver spider</name>
    <name type="synonym">Epeira ventricosa</name>
    <dbReference type="NCBI Taxonomy" id="182803"/>
    <lineage>
        <taxon>Eukaryota</taxon>
        <taxon>Metazoa</taxon>
        <taxon>Ecdysozoa</taxon>
        <taxon>Arthropoda</taxon>
        <taxon>Chelicerata</taxon>
        <taxon>Arachnida</taxon>
        <taxon>Araneae</taxon>
        <taxon>Araneomorphae</taxon>
        <taxon>Entelegynae</taxon>
        <taxon>Araneoidea</taxon>
        <taxon>Araneidae</taxon>
        <taxon>Araneus</taxon>
    </lineage>
</organism>